<gene>
    <name evidence="1" type="ORF">T05_14359</name>
</gene>
<dbReference type="AlphaFoldDB" id="A0A0V0T0L3"/>
<sequence>MKFYCEEVGGVSGEIGSTPAQISLKIPSSTLNAILAKRKFLESACNDGNSSTRKRIQSGNFVAQTLRDQLLAAQRADPEIQLLLPWVTSGSWPTQCSHEYSRDFKMMWQQGLIWTVQEDLIFRHHHGLTAVEGATQSIRGSPRRTADPLQDQKPILLARDEWGRTLMVPHVLALCGEKKTVKKRALMQPMTAGYPLQRVGMDNLGPLEKTPSDNRYVLVLTDYFTKWTAAFPLTNMEADTVAK</sequence>
<comment type="caution">
    <text evidence="1">The sequence shown here is derived from an EMBL/GenBank/DDBJ whole genome shotgun (WGS) entry which is preliminary data.</text>
</comment>
<dbReference type="GO" id="GO:0003676">
    <property type="term" value="F:nucleic acid binding"/>
    <property type="evidence" value="ECO:0007669"/>
    <property type="project" value="InterPro"/>
</dbReference>
<organism evidence="1 2">
    <name type="scientific">Trichinella murrelli</name>
    <dbReference type="NCBI Taxonomy" id="144512"/>
    <lineage>
        <taxon>Eukaryota</taxon>
        <taxon>Metazoa</taxon>
        <taxon>Ecdysozoa</taxon>
        <taxon>Nematoda</taxon>
        <taxon>Enoplea</taxon>
        <taxon>Dorylaimia</taxon>
        <taxon>Trichinellida</taxon>
        <taxon>Trichinellidae</taxon>
        <taxon>Trichinella</taxon>
    </lineage>
</organism>
<dbReference type="Gene3D" id="3.30.420.10">
    <property type="entry name" value="Ribonuclease H-like superfamily/Ribonuclease H"/>
    <property type="match status" value="1"/>
</dbReference>
<keyword evidence="2" id="KW-1185">Reference proteome</keyword>
<dbReference type="STRING" id="144512.A0A0V0T0L3"/>
<evidence type="ECO:0000313" key="1">
    <source>
        <dbReference type="EMBL" id="KRX32601.1"/>
    </source>
</evidence>
<accession>A0A0V0T0L3</accession>
<reference evidence="1 2" key="1">
    <citation type="submission" date="2015-01" db="EMBL/GenBank/DDBJ databases">
        <title>Evolution of Trichinella species and genotypes.</title>
        <authorList>
            <person name="Korhonen P.K."/>
            <person name="Edoardo P."/>
            <person name="Giuseppe L.R."/>
            <person name="Gasser R.B."/>
        </authorList>
    </citation>
    <scope>NUCLEOTIDE SEQUENCE [LARGE SCALE GENOMIC DNA]</scope>
    <source>
        <strain evidence="1">ISS417</strain>
    </source>
</reference>
<evidence type="ECO:0008006" key="3">
    <source>
        <dbReference type="Google" id="ProtNLM"/>
    </source>
</evidence>
<evidence type="ECO:0000313" key="2">
    <source>
        <dbReference type="Proteomes" id="UP000055048"/>
    </source>
</evidence>
<proteinExistence type="predicted"/>
<protein>
    <recommendedName>
        <fullName evidence="3">Integrase catalytic domain-containing protein</fullName>
    </recommendedName>
</protein>
<dbReference type="InterPro" id="IPR036397">
    <property type="entry name" value="RNaseH_sf"/>
</dbReference>
<dbReference type="OrthoDB" id="5920491at2759"/>
<dbReference type="EMBL" id="JYDJ01001128">
    <property type="protein sequence ID" value="KRX32601.1"/>
    <property type="molecule type" value="Genomic_DNA"/>
</dbReference>
<dbReference type="Proteomes" id="UP000055048">
    <property type="component" value="Unassembled WGS sequence"/>
</dbReference>
<dbReference type="InterPro" id="IPR012337">
    <property type="entry name" value="RNaseH-like_sf"/>
</dbReference>
<name>A0A0V0T0L3_9BILA</name>
<dbReference type="SUPFAM" id="SSF53098">
    <property type="entry name" value="Ribonuclease H-like"/>
    <property type="match status" value="1"/>
</dbReference>
<feature type="non-terminal residue" evidence="1">
    <location>
        <position position="243"/>
    </location>
</feature>